<dbReference type="GO" id="GO:0005615">
    <property type="term" value="C:extracellular space"/>
    <property type="evidence" value="ECO:0007669"/>
    <property type="project" value="TreeGrafter"/>
</dbReference>
<dbReference type="InterPro" id="IPR036056">
    <property type="entry name" value="Fibrinogen-like_C"/>
</dbReference>
<dbReference type="eggNOG" id="KOG2579">
    <property type="taxonomic scope" value="Eukaryota"/>
</dbReference>
<dbReference type="CDD" id="cd00087">
    <property type="entry name" value="FReD"/>
    <property type="match status" value="1"/>
</dbReference>
<evidence type="ECO:0000256" key="1">
    <source>
        <dbReference type="SAM" id="MobiDB-lite"/>
    </source>
</evidence>
<dbReference type="HOGENOM" id="CLU_038628_1_0_1"/>
<dbReference type="SUPFAM" id="SSF56496">
    <property type="entry name" value="Fibrinogen C-terminal domain-like"/>
    <property type="match status" value="1"/>
</dbReference>
<protein>
    <recommendedName>
        <fullName evidence="2">Fibrinogen C-terminal domain-containing protein</fullName>
    </recommendedName>
</protein>
<dbReference type="SMR" id="B4N001"/>
<sequence length="237" mass="27455">MKDNQIKQLRKEQKILSERIDQLTSTNTEKDVKTQGRTDEMETVTENISAQSEEEDTEMESLKFKLVDDQLKEPIDDDDQQELAHSESTEYNEYSTETPEIDTSDWIVVQRRIDNTVDFQRNWKDYKRGFGNPNGNYFIGLENLYLLTKAKRYELLIELRDVNGATGYARYDNFAVGSEIEDYTLNSLGAYSGTAGDSLSAHLNMKFSTIDRDNDIWERSCSSIYNGGWWFSNCGHR</sequence>
<organism evidence="3 4">
    <name type="scientific">Drosophila willistoni</name>
    <name type="common">Fruit fly</name>
    <dbReference type="NCBI Taxonomy" id="7260"/>
    <lineage>
        <taxon>Eukaryota</taxon>
        <taxon>Metazoa</taxon>
        <taxon>Ecdysozoa</taxon>
        <taxon>Arthropoda</taxon>
        <taxon>Hexapoda</taxon>
        <taxon>Insecta</taxon>
        <taxon>Pterygota</taxon>
        <taxon>Neoptera</taxon>
        <taxon>Endopterygota</taxon>
        <taxon>Diptera</taxon>
        <taxon>Brachycera</taxon>
        <taxon>Muscomorpha</taxon>
        <taxon>Ephydroidea</taxon>
        <taxon>Drosophilidae</taxon>
        <taxon>Drosophila</taxon>
        <taxon>Sophophora</taxon>
    </lineage>
</organism>
<dbReference type="InterPro" id="IPR050373">
    <property type="entry name" value="Fibrinogen_C-term_domain"/>
</dbReference>
<reference evidence="3 4" key="1">
    <citation type="journal article" date="2007" name="Nature">
        <title>Evolution of genes and genomes on the Drosophila phylogeny.</title>
        <authorList>
            <consortium name="Drosophila 12 Genomes Consortium"/>
            <person name="Clark A.G."/>
            <person name="Eisen M.B."/>
            <person name="Smith D.R."/>
            <person name="Bergman C.M."/>
            <person name="Oliver B."/>
            <person name="Markow T.A."/>
            <person name="Kaufman T.C."/>
            <person name="Kellis M."/>
            <person name="Gelbart W."/>
            <person name="Iyer V.N."/>
            <person name="Pollard D.A."/>
            <person name="Sackton T.B."/>
            <person name="Larracuente A.M."/>
            <person name="Singh N.D."/>
            <person name="Abad J.P."/>
            <person name="Abt D.N."/>
            <person name="Adryan B."/>
            <person name="Aguade M."/>
            <person name="Akashi H."/>
            <person name="Anderson W.W."/>
            <person name="Aquadro C.F."/>
            <person name="Ardell D.H."/>
            <person name="Arguello R."/>
            <person name="Artieri C.G."/>
            <person name="Barbash D.A."/>
            <person name="Barker D."/>
            <person name="Barsanti P."/>
            <person name="Batterham P."/>
            <person name="Batzoglou S."/>
            <person name="Begun D."/>
            <person name="Bhutkar A."/>
            <person name="Blanco E."/>
            <person name="Bosak S.A."/>
            <person name="Bradley R.K."/>
            <person name="Brand A.D."/>
            <person name="Brent M.R."/>
            <person name="Brooks A.N."/>
            <person name="Brown R.H."/>
            <person name="Butlin R.K."/>
            <person name="Caggese C."/>
            <person name="Calvi B.R."/>
            <person name="Bernardo de Carvalho A."/>
            <person name="Caspi A."/>
            <person name="Castrezana S."/>
            <person name="Celniker S.E."/>
            <person name="Chang J.L."/>
            <person name="Chapple C."/>
            <person name="Chatterji S."/>
            <person name="Chinwalla A."/>
            <person name="Civetta A."/>
            <person name="Clifton S.W."/>
            <person name="Comeron J.M."/>
            <person name="Costello J.C."/>
            <person name="Coyne J.A."/>
            <person name="Daub J."/>
            <person name="David R.G."/>
            <person name="Delcher A.L."/>
            <person name="Delehaunty K."/>
            <person name="Do C.B."/>
            <person name="Ebling H."/>
            <person name="Edwards K."/>
            <person name="Eickbush T."/>
            <person name="Evans J.D."/>
            <person name="Filipski A."/>
            <person name="Findeiss S."/>
            <person name="Freyhult E."/>
            <person name="Fulton L."/>
            <person name="Fulton R."/>
            <person name="Garcia A.C."/>
            <person name="Gardiner A."/>
            <person name="Garfield D.A."/>
            <person name="Garvin B.E."/>
            <person name="Gibson G."/>
            <person name="Gilbert D."/>
            <person name="Gnerre S."/>
            <person name="Godfrey J."/>
            <person name="Good R."/>
            <person name="Gotea V."/>
            <person name="Gravely B."/>
            <person name="Greenberg A.J."/>
            <person name="Griffiths-Jones S."/>
            <person name="Gross S."/>
            <person name="Guigo R."/>
            <person name="Gustafson E.A."/>
            <person name="Haerty W."/>
            <person name="Hahn M.W."/>
            <person name="Halligan D.L."/>
            <person name="Halpern A.L."/>
            <person name="Halter G.M."/>
            <person name="Han M.V."/>
            <person name="Heger A."/>
            <person name="Hillier L."/>
            <person name="Hinrichs A.S."/>
            <person name="Holmes I."/>
            <person name="Hoskins R.A."/>
            <person name="Hubisz M.J."/>
            <person name="Hultmark D."/>
            <person name="Huntley M.A."/>
            <person name="Jaffe D.B."/>
            <person name="Jagadeeshan S."/>
            <person name="Jeck W.R."/>
            <person name="Johnson J."/>
            <person name="Jones C.D."/>
            <person name="Jordan W.C."/>
            <person name="Karpen G.H."/>
            <person name="Kataoka E."/>
            <person name="Keightley P.D."/>
            <person name="Kheradpour P."/>
            <person name="Kirkness E.F."/>
            <person name="Koerich L.B."/>
            <person name="Kristiansen K."/>
            <person name="Kudrna D."/>
            <person name="Kulathinal R.J."/>
            <person name="Kumar S."/>
            <person name="Kwok R."/>
            <person name="Lander E."/>
            <person name="Langley C.H."/>
            <person name="Lapoint R."/>
            <person name="Lazzaro B.P."/>
            <person name="Lee S.J."/>
            <person name="Levesque L."/>
            <person name="Li R."/>
            <person name="Lin C.F."/>
            <person name="Lin M.F."/>
            <person name="Lindblad-Toh K."/>
            <person name="Llopart A."/>
            <person name="Long M."/>
            <person name="Low L."/>
            <person name="Lozovsky E."/>
            <person name="Lu J."/>
            <person name="Luo M."/>
            <person name="Machado C.A."/>
            <person name="Makalowski W."/>
            <person name="Marzo M."/>
            <person name="Matsuda M."/>
            <person name="Matzkin L."/>
            <person name="McAllister B."/>
            <person name="McBride C.S."/>
            <person name="McKernan B."/>
            <person name="McKernan K."/>
            <person name="Mendez-Lago M."/>
            <person name="Minx P."/>
            <person name="Mollenhauer M.U."/>
            <person name="Montooth K."/>
            <person name="Mount S.M."/>
            <person name="Mu X."/>
            <person name="Myers E."/>
            <person name="Negre B."/>
            <person name="Newfeld S."/>
            <person name="Nielsen R."/>
            <person name="Noor M.A."/>
            <person name="O'Grady P."/>
            <person name="Pachter L."/>
            <person name="Papaceit M."/>
            <person name="Parisi M.J."/>
            <person name="Parisi M."/>
            <person name="Parts L."/>
            <person name="Pedersen J.S."/>
            <person name="Pesole G."/>
            <person name="Phillippy A.M."/>
            <person name="Ponting C.P."/>
            <person name="Pop M."/>
            <person name="Porcelli D."/>
            <person name="Powell J.R."/>
            <person name="Prohaska S."/>
            <person name="Pruitt K."/>
            <person name="Puig M."/>
            <person name="Quesneville H."/>
            <person name="Ram K.R."/>
            <person name="Rand D."/>
            <person name="Rasmussen M.D."/>
            <person name="Reed L.K."/>
            <person name="Reenan R."/>
            <person name="Reily A."/>
            <person name="Remington K.A."/>
            <person name="Rieger T.T."/>
            <person name="Ritchie M.G."/>
            <person name="Robin C."/>
            <person name="Rogers Y.H."/>
            <person name="Rohde C."/>
            <person name="Rozas J."/>
            <person name="Rubenfield M.J."/>
            <person name="Ruiz A."/>
            <person name="Russo S."/>
            <person name="Salzberg S.L."/>
            <person name="Sanchez-Gracia A."/>
            <person name="Saranga D.J."/>
            <person name="Sato H."/>
            <person name="Schaeffer S.W."/>
            <person name="Schatz M.C."/>
            <person name="Schlenke T."/>
            <person name="Schwartz R."/>
            <person name="Segarra C."/>
            <person name="Singh R.S."/>
            <person name="Sirot L."/>
            <person name="Sirota M."/>
            <person name="Sisneros N.B."/>
            <person name="Smith C.D."/>
            <person name="Smith T.F."/>
            <person name="Spieth J."/>
            <person name="Stage D.E."/>
            <person name="Stark A."/>
            <person name="Stephan W."/>
            <person name="Strausberg R.L."/>
            <person name="Strempel S."/>
            <person name="Sturgill D."/>
            <person name="Sutton G."/>
            <person name="Sutton G.G."/>
            <person name="Tao W."/>
            <person name="Teichmann S."/>
            <person name="Tobari Y.N."/>
            <person name="Tomimura Y."/>
            <person name="Tsolas J.M."/>
            <person name="Valente V.L."/>
            <person name="Venter E."/>
            <person name="Venter J.C."/>
            <person name="Vicario S."/>
            <person name="Vieira F.G."/>
            <person name="Vilella A.J."/>
            <person name="Villasante A."/>
            <person name="Walenz B."/>
            <person name="Wang J."/>
            <person name="Wasserman M."/>
            <person name="Watts T."/>
            <person name="Wilson D."/>
            <person name="Wilson R.K."/>
            <person name="Wing R.A."/>
            <person name="Wolfner M.F."/>
            <person name="Wong A."/>
            <person name="Wong G.K."/>
            <person name="Wu C.I."/>
            <person name="Wu G."/>
            <person name="Yamamoto D."/>
            <person name="Yang H.P."/>
            <person name="Yang S.P."/>
            <person name="Yorke J.A."/>
            <person name="Yoshida K."/>
            <person name="Zdobnov E."/>
            <person name="Zhang P."/>
            <person name="Zhang Y."/>
            <person name="Zimin A.V."/>
            <person name="Baldwin J."/>
            <person name="Abdouelleil A."/>
            <person name="Abdulkadir J."/>
            <person name="Abebe A."/>
            <person name="Abera B."/>
            <person name="Abreu J."/>
            <person name="Acer S.C."/>
            <person name="Aftuck L."/>
            <person name="Alexander A."/>
            <person name="An P."/>
            <person name="Anderson E."/>
            <person name="Anderson S."/>
            <person name="Arachi H."/>
            <person name="Azer M."/>
            <person name="Bachantsang P."/>
            <person name="Barry A."/>
            <person name="Bayul T."/>
            <person name="Berlin A."/>
            <person name="Bessette D."/>
            <person name="Bloom T."/>
            <person name="Blye J."/>
            <person name="Boguslavskiy L."/>
            <person name="Bonnet C."/>
            <person name="Boukhgalter B."/>
            <person name="Bourzgui I."/>
            <person name="Brown A."/>
            <person name="Cahill P."/>
            <person name="Channer S."/>
            <person name="Cheshatsang Y."/>
            <person name="Chuda L."/>
            <person name="Citroen M."/>
            <person name="Collymore A."/>
            <person name="Cooke P."/>
            <person name="Costello M."/>
            <person name="D'Aco K."/>
            <person name="Daza R."/>
            <person name="De Haan G."/>
            <person name="DeGray S."/>
            <person name="DeMaso C."/>
            <person name="Dhargay N."/>
            <person name="Dooley K."/>
            <person name="Dooley E."/>
            <person name="Doricent M."/>
            <person name="Dorje P."/>
            <person name="Dorjee K."/>
            <person name="Dupes A."/>
            <person name="Elong R."/>
            <person name="Falk J."/>
            <person name="Farina A."/>
            <person name="Faro S."/>
            <person name="Ferguson D."/>
            <person name="Fisher S."/>
            <person name="Foley C.D."/>
            <person name="Franke A."/>
            <person name="Friedrich D."/>
            <person name="Gadbois L."/>
            <person name="Gearin G."/>
            <person name="Gearin C.R."/>
            <person name="Giannoukos G."/>
            <person name="Goode T."/>
            <person name="Graham J."/>
            <person name="Grandbois E."/>
            <person name="Grewal S."/>
            <person name="Gyaltsen K."/>
            <person name="Hafez N."/>
            <person name="Hagos B."/>
            <person name="Hall J."/>
            <person name="Henson C."/>
            <person name="Hollinger A."/>
            <person name="Honan T."/>
            <person name="Huard M.D."/>
            <person name="Hughes L."/>
            <person name="Hurhula B."/>
            <person name="Husby M.E."/>
            <person name="Kamat A."/>
            <person name="Kanga B."/>
            <person name="Kashin S."/>
            <person name="Khazanovich D."/>
            <person name="Kisner P."/>
            <person name="Lance K."/>
            <person name="Lara M."/>
            <person name="Lee W."/>
            <person name="Lennon N."/>
            <person name="Letendre F."/>
            <person name="LeVine R."/>
            <person name="Lipovsky A."/>
            <person name="Liu X."/>
            <person name="Liu J."/>
            <person name="Liu S."/>
            <person name="Lokyitsang T."/>
            <person name="Lokyitsang Y."/>
            <person name="Lubonja R."/>
            <person name="Lui A."/>
            <person name="MacDonald P."/>
            <person name="Magnisalis V."/>
            <person name="Maru K."/>
            <person name="Matthews C."/>
            <person name="McCusker W."/>
            <person name="McDonough S."/>
            <person name="Mehta T."/>
            <person name="Meldrim J."/>
            <person name="Meneus L."/>
            <person name="Mihai O."/>
            <person name="Mihalev A."/>
            <person name="Mihova T."/>
            <person name="Mittelman R."/>
            <person name="Mlenga V."/>
            <person name="Montmayeur A."/>
            <person name="Mulrain L."/>
            <person name="Navidi A."/>
            <person name="Naylor J."/>
            <person name="Negash T."/>
            <person name="Nguyen T."/>
            <person name="Nguyen N."/>
            <person name="Nicol R."/>
            <person name="Norbu C."/>
            <person name="Norbu N."/>
            <person name="Novod N."/>
            <person name="O'Neill B."/>
            <person name="Osman S."/>
            <person name="Markiewicz E."/>
            <person name="Oyono O.L."/>
            <person name="Patti C."/>
            <person name="Phunkhang P."/>
            <person name="Pierre F."/>
            <person name="Priest M."/>
            <person name="Raghuraman S."/>
            <person name="Rege F."/>
            <person name="Reyes R."/>
            <person name="Rise C."/>
            <person name="Rogov P."/>
            <person name="Ross K."/>
            <person name="Ryan E."/>
            <person name="Settipalli S."/>
            <person name="Shea T."/>
            <person name="Sherpa N."/>
            <person name="Shi L."/>
            <person name="Shih D."/>
            <person name="Sparrow T."/>
            <person name="Spaulding J."/>
            <person name="Stalker J."/>
            <person name="Stange-Thomann N."/>
            <person name="Stavropoulos S."/>
            <person name="Stone C."/>
            <person name="Strader C."/>
            <person name="Tesfaye S."/>
            <person name="Thomson T."/>
            <person name="Thoulutsang Y."/>
            <person name="Thoulutsang D."/>
            <person name="Topham K."/>
            <person name="Topping I."/>
            <person name="Tsamla T."/>
            <person name="Vassiliev H."/>
            <person name="Vo A."/>
            <person name="Wangchuk T."/>
            <person name="Wangdi T."/>
            <person name="Weiand M."/>
            <person name="Wilkinson J."/>
            <person name="Wilson A."/>
            <person name="Yadav S."/>
            <person name="Young G."/>
            <person name="Yu Q."/>
            <person name="Zembek L."/>
            <person name="Zhong D."/>
            <person name="Zimmer A."/>
            <person name="Zwirko Z."/>
            <person name="Jaffe D.B."/>
            <person name="Alvarez P."/>
            <person name="Brockman W."/>
            <person name="Butler J."/>
            <person name="Chin C."/>
            <person name="Gnerre S."/>
            <person name="Grabherr M."/>
            <person name="Kleber M."/>
            <person name="Mauceli E."/>
            <person name="MacCallum I."/>
        </authorList>
    </citation>
    <scope>NUCLEOTIDE SEQUENCE [LARGE SCALE GENOMIC DNA]</scope>
    <source>
        <strain evidence="4">Tucson 14030-0811.24</strain>
    </source>
</reference>
<dbReference type="STRING" id="7260.B4N001"/>
<gene>
    <name evidence="3" type="primary">Dwil\GK24749</name>
    <name evidence="3" type="ORF">Dwil_GK24749</name>
</gene>
<feature type="compositionally biased region" description="Basic and acidic residues" evidence="1">
    <location>
        <begin position="28"/>
        <end position="40"/>
    </location>
</feature>
<keyword evidence="4" id="KW-1185">Reference proteome</keyword>
<dbReference type="SMART" id="SM00186">
    <property type="entry name" value="FBG"/>
    <property type="match status" value="1"/>
</dbReference>
<evidence type="ECO:0000313" key="3">
    <source>
        <dbReference type="EMBL" id="EDW77936.2"/>
    </source>
</evidence>
<feature type="region of interest" description="Disordered" evidence="1">
    <location>
        <begin position="74"/>
        <end position="97"/>
    </location>
</feature>
<name>B4N001_DROWI</name>
<dbReference type="InterPro" id="IPR014716">
    <property type="entry name" value="Fibrinogen_a/b/g_C_1"/>
</dbReference>
<dbReference type="PANTHER" id="PTHR19143">
    <property type="entry name" value="FIBRINOGEN/TENASCIN/ANGIOPOEITIN"/>
    <property type="match status" value="1"/>
</dbReference>
<feature type="domain" description="Fibrinogen C-terminal" evidence="2">
    <location>
        <begin position="71"/>
        <end position="237"/>
    </location>
</feature>
<dbReference type="InterPro" id="IPR002181">
    <property type="entry name" value="Fibrinogen_a/b/g_C_dom"/>
</dbReference>
<accession>B4N001</accession>
<dbReference type="Proteomes" id="UP000007798">
    <property type="component" value="Unassembled WGS sequence"/>
</dbReference>
<proteinExistence type="predicted"/>
<dbReference type="PROSITE" id="PS51406">
    <property type="entry name" value="FIBRINOGEN_C_2"/>
    <property type="match status" value="1"/>
</dbReference>
<evidence type="ECO:0000313" key="4">
    <source>
        <dbReference type="Proteomes" id="UP000007798"/>
    </source>
</evidence>
<dbReference type="InParanoid" id="B4N001"/>
<dbReference type="AlphaFoldDB" id="B4N001"/>
<dbReference type="Gene3D" id="3.90.215.10">
    <property type="entry name" value="Gamma Fibrinogen, chain A, domain 1"/>
    <property type="match status" value="1"/>
</dbReference>
<dbReference type="Pfam" id="PF00147">
    <property type="entry name" value="Fibrinogen_C"/>
    <property type="match status" value="1"/>
</dbReference>
<dbReference type="PANTHER" id="PTHR19143:SF458">
    <property type="entry name" value="FIBRINOGEN C-TERMINAL DOMAIN-CONTAINING PROTEIN-RELATED"/>
    <property type="match status" value="1"/>
</dbReference>
<feature type="region of interest" description="Disordered" evidence="1">
    <location>
        <begin position="17"/>
        <end position="40"/>
    </location>
</feature>
<dbReference type="OrthoDB" id="6145874at2759"/>
<dbReference type="EMBL" id="CH963920">
    <property type="protein sequence ID" value="EDW77936.2"/>
    <property type="molecule type" value="Genomic_DNA"/>
</dbReference>
<evidence type="ECO:0000259" key="2">
    <source>
        <dbReference type="PROSITE" id="PS51406"/>
    </source>
</evidence>